<reference evidence="2 3" key="1">
    <citation type="submission" date="2024-09" db="EMBL/GenBank/DDBJ databases">
        <title>Rethinking Asexuality: The Enigmatic Case of Functional Sexual Genes in Lepraria (Stereocaulaceae).</title>
        <authorList>
            <person name="Doellman M."/>
            <person name="Sun Y."/>
            <person name="Barcenas-Pena A."/>
            <person name="Lumbsch H.T."/>
            <person name="Grewe F."/>
        </authorList>
    </citation>
    <scope>NUCLEOTIDE SEQUENCE [LARGE SCALE GENOMIC DNA]</scope>
    <source>
        <strain evidence="2 3">Mercado 3170</strain>
    </source>
</reference>
<keyword evidence="3" id="KW-1185">Reference proteome</keyword>
<proteinExistence type="predicted"/>
<organism evidence="2 3">
    <name type="scientific">Stereocaulon virgatum</name>
    <dbReference type="NCBI Taxonomy" id="373712"/>
    <lineage>
        <taxon>Eukaryota</taxon>
        <taxon>Fungi</taxon>
        <taxon>Dikarya</taxon>
        <taxon>Ascomycota</taxon>
        <taxon>Pezizomycotina</taxon>
        <taxon>Lecanoromycetes</taxon>
        <taxon>OSLEUM clade</taxon>
        <taxon>Lecanoromycetidae</taxon>
        <taxon>Lecanorales</taxon>
        <taxon>Lecanorineae</taxon>
        <taxon>Stereocaulaceae</taxon>
        <taxon>Stereocaulon</taxon>
    </lineage>
</organism>
<comment type="caution">
    <text evidence="2">The sequence shown here is derived from an EMBL/GenBank/DDBJ whole genome shotgun (WGS) entry which is preliminary data.</text>
</comment>
<feature type="region of interest" description="Disordered" evidence="1">
    <location>
        <begin position="186"/>
        <end position="206"/>
    </location>
</feature>
<protein>
    <recommendedName>
        <fullName evidence="4">Fungal N-terminal domain-containing protein</fullName>
    </recommendedName>
</protein>
<dbReference type="EMBL" id="JBEFKJ010000011">
    <property type="protein sequence ID" value="KAL2043545.1"/>
    <property type="molecule type" value="Genomic_DNA"/>
</dbReference>
<accession>A0ABR4AEK4</accession>
<evidence type="ECO:0000313" key="3">
    <source>
        <dbReference type="Proteomes" id="UP001590950"/>
    </source>
</evidence>
<feature type="compositionally biased region" description="Acidic residues" evidence="1">
    <location>
        <begin position="362"/>
        <end position="374"/>
    </location>
</feature>
<evidence type="ECO:0000313" key="2">
    <source>
        <dbReference type="EMBL" id="KAL2043545.1"/>
    </source>
</evidence>
<feature type="region of interest" description="Disordered" evidence="1">
    <location>
        <begin position="429"/>
        <end position="472"/>
    </location>
</feature>
<evidence type="ECO:0000256" key="1">
    <source>
        <dbReference type="SAM" id="MobiDB-lite"/>
    </source>
</evidence>
<feature type="region of interest" description="Disordered" evidence="1">
    <location>
        <begin position="357"/>
        <end position="402"/>
    </location>
</feature>
<gene>
    <name evidence="2" type="ORF">N7G274_003852</name>
</gene>
<feature type="compositionally biased region" description="Low complexity" evidence="1">
    <location>
        <begin position="432"/>
        <end position="446"/>
    </location>
</feature>
<name>A0ABR4AEK4_9LECA</name>
<evidence type="ECO:0008006" key="4">
    <source>
        <dbReference type="Google" id="ProtNLM"/>
    </source>
</evidence>
<dbReference type="Proteomes" id="UP001590950">
    <property type="component" value="Unassembled WGS sequence"/>
</dbReference>
<sequence length="525" mass="57976">MDPLSVSASIVGITVAAVQVSRLLKTFIDGANEASTSARGVLVEVTGIYVCLHQLEEFILGKREVARSRRSLIMIEHLIVIFTDCVSLFSELEQMLESLKTDGQMRVIDRLKWSRKESAISKLLTRLQASKASLNFMLSILTCTSMNWAEASTRNLSTLVQELLRSNVNMSRRLKALERMHPALAASGISRANSPTNEEDDSRTSSRQANCFDATFNHELAASPVYKRAALRDLRQSELPNTSNGPSSLSRMSLCDVSDLSTITLPISSIELWNYHRYTSSGHGLEASVASFDAWYNPPARKSAFIRTAYFNGQYTNQYAQSKFTGHLIYRRFTVTPNSTPIFKEGVIMPQSPKELERVSEEADEEIESAELEDTGIRDGNTSRSAESCTEPPPSVPKTTGSLPCVWPDVGCPVDTAEDDVIAEHLPTEVMSVSSNPSRPSPGNSSATQPPPDLPPSVRRLSSGHDPNTLVPRPRYKVQISACGILCEEEEAVVPTRKWAKPLSDMGDAMNWSLEILRTLNSIQY</sequence>